<name>A0A1W1D333_9ZZZZ</name>
<evidence type="ECO:0000313" key="1">
    <source>
        <dbReference type="EMBL" id="SFV74847.1"/>
    </source>
</evidence>
<reference evidence="1" key="1">
    <citation type="submission" date="2016-10" db="EMBL/GenBank/DDBJ databases">
        <authorList>
            <person name="de Groot N.N."/>
        </authorList>
    </citation>
    <scope>NUCLEOTIDE SEQUENCE</scope>
</reference>
<sequence length="259" mass="29694">MFHHLSVYGKDFSLKDINGKITLNEEMNIYKDGNVSFNYLLKTNPFQRVDFSRIEPYLTTQEKLSIQKIKVKNITAGPLQAVVPIEQNVIRLQQFDMKLFGGNVAGQLYLDTTPKDWKFGVLMRVSRVDLRELLQDKNKFKASLVSARVALEFSFAKRLLQGQIDITKISQSQLLQLLEIMDPQHKEAQLNKVRELLRYAYPKAVSIDMESGLLNLSISLSVLDNPIVIRGLPLSPLIERFSFDALQKIDKLPLTKEQK</sequence>
<organism evidence="1">
    <name type="scientific">hydrothermal vent metagenome</name>
    <dbReference type="NCBI Taxonomy" id="652676"/>
    <lineage>
        <taxon>unclassified sequences</taxon>
        <taxon>metagenomes</taxon>
        <taxon>ecological metagenomes</taxon>
    </lineage>
</organism>
<accession>A0A1W1D333</accession>
<protein>
    <recommendedName>
        <fullName evidence="2">AsmA-like C-terminal domain-containing protein</fullName>
    </recommendedName>
</protein>
<dbReference type="EMBL" id="FPHP01000005">
    <property type="protein sequence ID" value="SFV74847.1"/>
    <property type="molecule type" value="Genomic_DNA"/>
</dbReference>
<dbReference type="AlphaFoldDB" id="A0A1W1D333"/>
<gene>
    <name evidence="1" type="ORF">MNB_SM-3-191</name>
</gene>
<proteinExistence type="predicted"/>
<evidence type="ECO:0008006" key="2">
    <source>
        <dbReference type="Google" id="ProtNLM"/>
    </source>
</evidence>